<dbReference type="RefSeq" id="WP_110310511.1">
    <property type="nucleotide sequence ID" value="NZ_QICL01000010.1"/>
</dbReference>
<keyword evidence="1" id="KW-0472">Membrane</keyword>
<gene>
    <name evidence="3" type="ORF">CLV62_11031</name>
</gene>
<dbReference type="Pfam" id="PF01757">
    <property type="entry name" value="Acyl_transf_3"/>
    <property type="match status" value="1"/>
</dbReference>
<keyword evidence="1" id="KW-1133">Transmembrane helix</keyword>
<feature type="transmembrane region" description="Helical" evidence="1">
    <location>
        <begin position="7"/>
        <end position="25"/>
    </location>
</feature>
<evidence type="ECO:0000313" key="4">
    <source>
        <dbReference type="Proteomes" id="UP000247973"/>
    </source>
</evidence>
<feature type="domain" description="Acyltransferase 3" evidence="2">
    <location>
        <begin position="6"/>
        <end position="321"/>
    </location>
</feature>
<organism evidence="3 4">
    <name type="scientific">Dysgonomonas alginatilytica</name>
    <dbReference type="NCBI Taxonomy" id="1605892"/>
    <lineage>
        <taxon>Bacteria</taxon>
        <taxon>Pseudomonadati</taxon>
        <taxon>Bacteroidota</taxon>
        <taxon>Bacteroidia</taxon>
        <taxon>Bacteroidales</taxon>
        <taxon>Dysgonomonadaceae</taxon>
        <taxon>Dysgonomonas</taxon>
    </lineage>
</organism>
<feature type="transmembrane region" description="Helical" evidence="1">
    <location>
        <begin position="270"/>
        <end position="290"/>
    </location>
</feature>
<dbReference type="PANTHER" id="PTHR23028">
    <property type="entry name" value="ACETYLTRANSFERASE"/>
    <property type="match status" value="1"/>
</dbReference>
<evidence type="ECO:0000313" key="3">
    <source>
        <dbReference type="EMBL" id="PXV64388.1"/>
    </source>
</evidence>
<dbReference type="InterPro" id="IPR050879">
    <property type="entry name" value="Acyltransferase_3"/>
</dbReference>
<evidence type="ECO:0000256" key="1">
    <source>
        <dbReference type="SAM" id="Phobius"/>
    </source>
</evidence>
<dbReference type="EMBL" id="QICL01000010">
    <property type="protein sequence ID" value="PXV64388.1"/>
    <property type="molecule type" value="Genomic_DNA"/>
</dbReference>
<feature type="transmembrane region" description="Helical" evidence="1">
    <location>
        <begin position="215"/>
        <end position="232"/>
    </location>
</feature>
<dbReference type="InterPro" id="IPR002656">
    <property type="entry name" value="Acyl_transf_3_dom"/>
</dbReference>
<feature type="transmembrane region" description="Helical" evidence="1">
    <location>
        <begin position="132"/>
        <end position="150"/>
    </location>
</feature>
<dbReference type="PANTHER" id="PTHR23028:SF134">
    <property type="entry name" value="PUTATIVE (AFU_ORTHOLOGUE AFUA_4G08520)-RELATED"/>
    <property type="match status" value="1"/>
</dbReference>
<reference evidence="3 4" key="1">
    <citation type="submission" date="2018-03" db="EMBL/GenBank/DDBJ databases">
        <title>Genomic Encyclopedia of Archaeal and Bacterial Type Strains, Phase II (KMG-II): from individual species to whole genera.</title>
        <authorList>
            <person name="Goeker M."/>
        </authorList>
    </citation>
    <scope>NUCLEOTIDE SEQUENCE [LARGE SCALE GENOMIC DNA]</scope>
    <source>
        <strain evidence="3 4">DSM 100214</strain>
    </source>
</reference>
<protein>
    <submittedName>
        <fullName evidence="3">Peptidoglycan/LPS O-acetylase OafA/YrhL</fullName>
    </submittedName>
</protein>
<evidence type="ECO:0000259" key="2">
    <source>
        <dbReference type="Pfam" id="PF01757"/>
    </source>
</evidence>
<dbReference type="Proteomes" id="UP000247973">
    <property type="component" value="Unassembled WGS sequence"/>
</dbReference>
<feature type="transmembrane region" description="Helical" evidence="1">
    <location>
        <begin position="184"/>
        <end position="203"/>
    </location>
</feature>
<comment type="caution">
    <text evidence="3">The sequence shown here is derived from an EMBL/GenBank/DDBJ whole genome shotgun (WGS) entry which is preliminary data.</text>
</comment>
<feature type="transmembrane region" description="Helical" evidence="1">
    <location>
        <begin position="305"/>
        <end position="326"/>
    </location>
</feature>
<dbReference type="OrthoDB" id="9796461at2"/>
<keyword evidence="1" id="KW-0812">Transmembrane</keyword>
<dbReference type="GO" id="GO:0016747">
    <property type="term" value="F:acyltransferase activity, transferring groups other than amino-acyl groups"/>
    <property type="evidence" value="ECO:0007669"/>
    <property type="project" value="InterPro"/>
</dbReference>
<feature type="transmembrane region" description="Helical" evidence="1">
    <location>
        <begin position="162"/>
        <end position="178"/>
    </location>
</feature>
<feature type="transmembrane region" description="Helical" evidence="1">
    <location>
        <begin position="37"/>
        <end position="56"/>
    </location>
</feature>
<keyword evidence="4" id="KW-1185">Reference proteome</keyword>
<proteinExistence type="predicted"/>
<sequence>MNKITKIEALRGFVAIYVTFAHVFHDRSYALAEYNFIWNYGDLGVAIFFIISGFVIQLSYERSTDKSFKPYFFKRFFRIYIPLIFVFIANYFVQLIEFGVEGFTIPRLITNLLMLQNTNSPDSIFAPLFNNGPLWSLAYEWWYYMIFFVIINKIKDKTKTSAIIYSLGIISSILYQFYPVFIVQLMIDMVIWWFGVDLARLYLSNKKISFINLKYPLLVLLASVLIITFTEPTEGKEFLFNTHLWRGLFAICVGLLWYKANWKFFDKTIGLFLPFASVSYVVYISHWFLVHEATFLHFLFGRSRLVYLVYFVICLIFSYLVEKVIYPKLNKFFMSKIFPLKNRNT</sequence>
<feature type="transmembrane region" description="Helical" evidence="1">
    <location>
        <begin position="77"/>
        <end position="96"/>
    </location>
</feature>
<dbReference type="AlphaFoldDB" id="A0A2V3PRK8"/>
<accession>A0A2V3PRK8</accession>
<name>A0A2V3PRK8_9BACT</name>
<feature type="transmembrane region" description="Helical" evidence="1">
    <location>
        <begin position="238"/>
        <end position="258"/>
    </location>
</feature>